<dbReference type="InterPro" id="IPR016163">
    <property type="entry name" value="Ald_DH_C"/>
</dbReference>
<evidence type="ECO:0000256" key="8">
    <source>
        <dbReference type="ARBA" id="ARBA00048142"/>
    </source>
</evidence>
<gene>
    <name evidence="11" type="ORF">BJ987_005732</name>
</gene>
<dbReference type="RefSeq" id="WP_209895956.1">
    <property type="nucleotide sequence ID" value="NZ_JAGGMR010000001.1"/>
</dbReference>
<evidence type="ECO:0000256" key="1">
    <source>
        <dbReference type="ARBA" id="ARBA00004786"/>
    </source>
</evidence>
<dbReference type="Gene3D" id="3.40.605.10">
    <property type="entry name" value="Aldehyde Dehydrogenase, Chain A, domain 1"/>
    <property type="match status" value="1"/>
</dbReference>
<dbReference type="PANTHER" id="PTHR42862">
    <property type="entry name" value="DELTA-1-PYRROLINE-5-CARBOXYLATE DEHYDROGENASE 1, ISOFORM A-RELATED"/>
    <property type="match status" value="1"/>
</dbReference>
<dbReference type="EC" id="1.2.1.88" evidence="3"/>
<keyword evidence="5" id="KW-0520">NAD</keyword>
<evidence type="ECO:0000259" key="10">
    <source>
        <dbReference type="Pfam" id="PF00171"/>
    </source>
</evidence>
<evidence type="ECO:0000256" key="3">
    <source>
        <dbReference type="ARBA" id="ARBA00012884"/>
    </source>
</evidence>
<evidence type="ECO:0000256" key="7">
    <source>
        <dbReference type="ARBA" id="ARBA00032259"/>
    </source>
</evidence>
<evidence type="ECO:0000256" key="4">
    <source>
        <dbReference type="ARBA" id="ARBA00023002"/>
    </source>
</evidence>
<dbReference type="EMBL" id="JAGGMR010000001">
    <property type="protein sequence ID" value="MBP2192831.1"/>
    <property type="molecule type" value="Genomic_DNA"/>
</dbReference>
<dbReference type="GO" id="GO:0003842">
    <property type="term" value="F:L-glutamate gamma-semialdehyde dehydrogenase activity"/>
    <property type="evidence" value="ECO:0007669"/>
    <property type="project" value="UniProtKB-EC"/>
</dbReference>
<dbReference type="NCBIfam" id="TIGR01236">
    <property type="entry name" value="D1pyr5carbox1"/>
    <property type="match status" value="1"/>
</dbReference>
<dbReference type="Proteomes" id="UP001519325">
    <property type="component" value="Unassembled WGS sequence"/>
</dbReference>
<dbReference type="SUPFAM" id="SSF53720">
    <property type="entry name" value="ALDH-like"/>
    <property type="match status" value="1"/>
</dbReference>
<dbReference type="InterPro" id="IPR005931">
    <property type="entry name" value="P5CDH/ALDH4A1"/>
</dbReference>
<dbReference type="InterPro" id="IPR050485">
    <property type="entry name" value="Proline_metab_enzyme"/>
</dbReference>
<evidence type="ECO:0000313" key="11">
    <source>
        <dbReference type="EMBL" id="MBP2192831.1"/>
    </source>
</evidence>
<feature type="region of interest" description="Disordered" evidence="9">
    <location>
        <begin position="1"/>
        <end position="22"/>
    </location>
</feature>
<comment type="pathway">
    <text evidence="1">Amino-acid degradation; L-proline degradation into L-glutamate; L-glutamate from L-proline: step 2/2.</text>
</comment>
<comment type="catalytic activity">
    <reaction evidence="8">
        <text>L-glutamate 5-semialdehyde + NAD(+) + H2O = L-glutamate + NADH + 2 H(+)</text>
        <dbReference type="Rhea" id="RHEA:30235"/>
        <dbReference type="ChEBI" id="CHEBI:15377"/>
        <dbReference type="ChEBI" id="CHEBI:15378"/>
        <dbReference type="ChEBI" id="CHEBI:29985"/>
        <dbReference type="ChEBI" id="CHEBI:57540"/>
        <dbReference type="ChEBI" id="CHEBI:57945"/>
        <dbReference type="ChEBI" id="CHEBI:58066"/>
        <dbReference type="EC" id="1.2.1.88"/>
    </reaction>
</comment>
<sequence length="545" mass="58207">MDAIATTPPPVNEPVGTFAPGSPERARLRAKLDELGAERTEVNNVIGGVHRRTDGPVIDVVQPHRHAAVLGTVTAAKARDVRAAVDAATAAAPGWRALAFEDRAAIFLRAADLLAGPWRETIAAATMLGQSKTAYQAEIDAPCELVDFWRFNVQFAREILAQQPISVPGVWNRLDYRPLEGFVYAVTPFNFTAIAANLPTAPALMGNTVVWKPALTQSVAAYWTMKLLEAAGLPPGVINLVHGAGPKVSDVVLADPRLAGVHFTGSTKTFQHLWRSVAANIGDYQSYPRLVGETGGKDFVIAHSSADPEVLSTALIRGAFDYQGQKCSAASRAFIPKSVWAQMGADLVGKVAELKYGDVTDFTNFGGALIDRRAYDRNVDALERAKATAGLTIAVGGRADDSVGYFVEPTVLLGDDPADEAFHTEYFGPILSVHVYDDSTPGSFDAALDLVDRGASYGLTGSIIATDRAAVARATDALRFAAGNFYVNDKPTGAVVGQQPFGGSRASGTNDKAGSPLNLLRWTSARTIKETFVPPVEHRYPHQER</sequence>
<feature type="domain" description="Aldehyde dehydrogenase" evidence="10">
    <location>
        <begin position="56"/>
        <end position="527"/>
    </location>
</feature>
<dbReference type="Gene3D" id="3.40.309.10">
    <property type="entry name" value="Aldehyde Dehydrogenase, Chain A, domain 2"/>
    <property type="match status" value="1"/>
</dbReference>
<keyword evidence="6" id="KW-0642">Proline metabolism</keyword>
<comment type="caution">
    <text evidence="11">The sequence shown here is derived from an EMBL/GenBank/DDBJ whole genome shotgun (WGS) entry which is preliminary data.</text>
</comment>
<dbReference type="InterPro" id="IPR016160">
    <property type="entry name" value="Ald_DH_CS_CYS"/>
</dbReference>
<dbReference type="PANTHER" id="PTHR42862:SF1">
    <property type="entry name" value="DELTA-1-PYRROLINE-5-CARBOXYLATE DEHYDROGENASE 2, ISOFORM A-RELATED"/>
    <property type="match status" value="1"/>
</dbReference>
<evidence type="ECO:0000256" key="6">
    <source>
        <dbReference type="ARBA" id="ARBA00023062"/>
    </source>
</evidence>
<keyword evidence="12" id="KW-1185">Reference proteome</keyword>
<reference evidence="11 12" key="1">
    <citation type="submission" date="2021-03" db="EMBL/GenBank/DDBJ databases">
        <title>Sequencing the genomes of 1000 actinobacteria strains.</title>
        <authorList>
            <person name="Klenk H.-P."/>
        </authorList>
    </citation>
    <scope>NUCLEOTIDE SEQUENCE [LARGE SCALE GENOMIC DNA]</scope>
    <source>
        <strain evidence="11 12">DSM 45516</strain>
    </source>
</reference>
<name>A0ABS4QMA3_9NOCA</name>
<evidence type="ECO:0000256" key="2">
    <source>
        <dbReference type="ARBA" id="ARBA00009986"/>
    </source>
</evidence>
<accession>A0ABS4QMA3</accession>
<evidence type="ECO:0000313" key="12">
    <source>
        <dbReference type="Proteomes" id="UP001519325"/>
    </source>
</evidence>
<evidence type="ECO:0000256" key="5">
    <source>
        <dbReference type="ARBA" id="ARBA00023027"/>
    </source>
</evidence>
<proteinExistence type="inferred from homology"/>
<evidence type="ECO:0000256" key="9">
    <source>
        <dbReference type="SAM" id="MobiDB-lite"/>
    </source>
</evidence>
<dbReference type="InterPro" id="IPR016161">
    <property type="entry name" value="Ald_DH/histidinol_DH"/>
</dbReference>
<dbReference type="InterPro" id="IPR016162">
    <property type="entry name" value="Ald_DH_N"/>
</dbReference>
<dbReference type="Pfam" id="PF00171">
    <property type="entry name" value="Aldedh"/>
    <property type="match status" value="1"/>
</dbReference>
<keyword evidence="4 11" id="KW-0560">Oxidoreductase</keyword>
<dbReference type="PROSITE" id="PS00070">
    <property type="entry name" value="ALDEHYDE_DEHYDR_CYS"/>
    <property type="match status" value="1"/>
</dbReference>
<comment type="similarity">
    <text evidence="2">Belongs to the aldehyde dehydrogenase family.</text>
</comment>
<dbReference type="InterPro" id="IPR015590">
    <property type="entry name" value="Aldehyde_DH_dom"/>
</dbReference>
<protein>
    <recommendedName>
        <fullName evidence="7">L-glutamate gamma-semialdehyde dehydrogenase</fullName>
        <ecNumber evidence="3">1.2.1.88</ecNumber>
    </recommendedName>
    <alternativeName>
        <fullName evidence="7">L-glutamate gamma-semialdehyde dehydrogenase</fullName>
    </alternativeName>
</protein>
<organism evidence="11 12">
    <name type="scientific">Nocardia goodfellowii</name>
    <dbReference type="NCBI Taxonomy" id="882446"/>
    <lineage>
        <taxon>Bacteria</taxon>
        <taxon>Bacillati</taxon>
        <taxon>Actinomycetota</taxon>
        <taxon>Actinomycetes</taxon>
        <taxon>Mycobacteriales</taxon>
        <taxon>Nocardiaceae</taxon>
        <taxon>Nocardia</taxon>
    </lineage>
</organism>